<feature type="domain" description="BD-FAE-like" evidence="2">
    <location>
        <begin position="54"/>
        <end position="252"/>
    </location>
</feature>
<comment type="caution">
    <text evidence="3">The sequence shown here is derived from an EMBL/GenBank/DDBJ whole genome shotgun (WGS) entry which is preliminary data.</text>
</comment>
<dbReference type="PANTHER" id="PTHR48081">
    <property type="entry name" value="AB HYDROLASE SUPERFAMILY PROTEIN C4A8.06C"/>
    <property type="match status" value="1"/>
</dbReference>
<name>A0A917GHH8_9FLAO</name>
<accession>A0A917GHH8</accession>
<dbReference type="AlphaFoldDB" id="A0A917GHH8"/>
<evidence type="ECO:0000256" key="1">
    <source>
        <dbReference type="ARBA" id="ARBA00022801"/>
    </source>
</evidence>
<dbReference type="PANTHER" id="PTHR48081:SF13">
    <property type="entry name" value="ALPHA_BETA HYDROLASE"/>
    <property type="match status" value="1"/>
</dbReference>
<dbReference type="Proteomes" id="UP000625976">
    <property type="component" value="Unassembled WGS sequence"/>
</dbReference>
<dbReference type="InterPro" id="IPR029058">
    <property type="entry name" value="AB_hydrolase_fold"/>
</dbReference>
<evidence type="ECO:0000313" key="4">
    <source>
        <dbReference type="Proteomes" id="UP000625976"/>
    </source>
</evidence>
<dbReference type="SUPFAM" id="SSF53474">
    <property type="entry name" value="alpha/beta-Hydrolases"/>
    <property type="match status" value="1"/>
</dbReference>
<sequence length="298" mass="33717">MNRTILYFSIISFLFFSSCSTKLSNIEDKTPEQIKETYRILKDVAYGPDGDQKMDVYLSDIAKSYGDSNYTIIFLHGGGYYVSDKSEEENYIEPFLKKGLNVINLNYRLKRGVPIATSDLTNALNFLIKHNIVYDMDIENVILTGFSSGANIATNVGLTQNNPEYPHPLNEGMNITGIINFSGPVDGLNLVEKIFTESEIPFLGEIGKALFPGTEGFESKKMTSIYEPITYFDKNDPPIFLWHGGKDFQIPPVTFDKFIPMLDEEKDVIIFSPNGKHAPNKEEMKEAYTQIFTFLDNL</sequence>
<dbReference type="PROSITE" id="PS51257">
    <property type="entry name" value="PROKAR_LIPOPROTEIN"/>
    <property type="match status" value="1"/>
</dbReference>
<dbReference type="EMBL" id="BMFQ01000002">
    <property type="protein sequence ID" value="GGG46038.1"/>
    <property type="molecule type" value="Genomic_DNA"/>
</dbReference>
<dbReference type="RefSeq" id="WP_188463830.1">
    <property type="nucleotide sequence ID" value="NZ_BMFQ01000002.1"/>
</dbReference>
<dbReference type="Gene3D" id="3.40.50.1820">
    <property type="entry name" value="alpha/beta hydrolase"/>
    <property type="match status" value="1"/>
</dbReference>
<keyword evidence="4" id="KW-1185">Reference proteome</keyword>
<dbReference type="Pfam" id="PF20434">
    <property type="entry name" value="BD-FAE"/>
    <property type="match status" value="1"/>
</dbReference>
<dbReference type="InterPro" id="IPR049492">
    <property type="entry name" value="BD-FAE-like_dom"/>
</dbReference>
<reference evidence="3" key="2">
    <citation type="submission" date="2020-09" db="EMBL/GenBank/DDBJ databases">
        <authorList>
            <person name="Sun Q."/>
            <person name="Zhou Y."/>
        </authorList>
    </citation>
    <scope>NUCLEOTIDE SEQUENCE</scope>
    <source>
        <strain evidence="3">CGMCC 1.12751</strain>
    </source>
</reference>
<dbReference type="GO" id="GO:0016787">
    <property type="term" value="F:hydrolase activity"/>
    <property type="evidence" value="ECO:0007669"/>
    <property type="project" value="UniProtKB-KW"/>
</dbReference>
<proteinExistence type="predicted"/>
<protein>
    <recommendedName>
        <fullName evidence="2">BD-FAE-like domain-containing protein</fullName>
    </recommendedName>
</protein>
<reference evidence="3" key="1">
    <citation type="journal article" date="2014" name="Int. J. Syst. Evol. Microbiol.">
        <title>Complete genome sequence of Corynebacterium casei LMG S-19264T (=DSM 44701T), isolated from a smear-ripened cheese.</title>
        <authorList>
            <consortium name="US DOE Joint Genome Institute (JGI-PGF)"/>
            <person name="Walter F."/>
            <person name="Albersmeier A."/>
            <person name="Kalinowski J."/>
            <person name="Ruckert C."/>
        </authorList>
    </citation>
    <scope>NUCLEOTIDE SEQUENCE</scope>
    <source>
        <strain evidence="3">CGMCC 1.12751</strain>
    </source>
</reference>
<keyword evidence="1" id="KW-0378">Hydrolase</keyword>
<gene>
    <name evidence="3" type="ORF">GCM10010976_17020</name>
</gene>
<organism evidence="3 4">
    <name type="scientific">Bizionia arctica</name>
    <dbReference type="NCBI Taxonomy" id="1495645"/>
    <lineage>
        <taxon>Bacteria</taxon>
        <taxon>Pseudomonadati</taxon>
        <taxon>Bacteroidota</taxon>
        <taxon>Flavobacteriia</taxon>
        <taxon>Flavobacteriales</taxon>
        <taxon>Flavobacteriaceae</taxon>
        <taxon>Bizionia</taxon>
    </lineage>
</organism>
<dbReference type="InterPro" id="IPR050300">
    <property type="entry name" value="GDXG_lipolytic_enzyme"/>
</dbReference>
<evidence type="ECO:0000259" key="2">
    <source>
        <dbReference type="Pfam" id="PF20434"/>
    </source>
</evidence>
<evidence type="ECO:0000313" key="3">
    <source>
        <dbReference type="EMBL" id="GGG46038.1"/>
    </source>
</evidence>